<proteinExistence type="predicted"/>
<reference evidence="3" key="1">
    <citation type="journal article" date="2013" name="Nature">
        <title>Draft genome of the wheat A-genome progenitor Triticum urartu.</title>
        <authorList>
            <person name="Ling H.Q."/>
            <person name="Zhao S."/>
            <person name="Liu D."/>
            <person name="Wang J."/>
            <person name="Sun H."/>
            <person name="Zhang C."/>
            <person name="Fan H."/>
            <person name="Li D."/>
            <person name="Dong L."/>
            <person name="Tao Y."/>
            <person name="Gao C."/>
            <person name="Wu H."/>
            <person name="Li Y."/>
            <person name="Cui Y."/>
            <person name="Guo X."/>
            <person name="Zheng S."/>
            <person name="Wang B."/>
            <person name="Yu K."/>
            <person name="Liang Q."/>
            <person name="Yang W."/>
            <person name="Lou X."/>
            <person name="Chen J."/>
            <person name="Feng M."/>
            <person name="Jian J."/>
            <person name="Zhang X."/>
            <person name="Luo G."/>
            <person name="Jiang Y."/>
            <person name="Liu J."/>
            <person name="Wang Z."/>
            <person name="Sha Y."/>
            <person name="Zhang B."/>
            <person name="Wu H."/>
            <person name="Tang D."/>
            <person name="Shen Q."/>
            <person name="Xue P."/>
            <person name="Zou S."/>
            <person name="Wang X."/>
            <person name="Liu X."/>
            <person name="Wang F."/>
            <person name="Yang Y."/>
            <person name="An X."/>
            <person name="Dong Z."/>
            <person name="Zhang K."/>
            <person name="Zhang X."/>
            <person name="Luo M.C."/>
            <person name="Dvorak J."/>
            <person name="Tong Y."/>
            <person name="Wang J."/>
            <person name="Yang H."/>
            <person name="Li Z."/>
            <person name="Wang D."/>
            <person name="Zhang A."/>
            <person name="Wang J."/>
        </authorList>
    </citation>
    <scope>NUCLEOTIDE SEQUENCE</scope>
    <source>
        <strain evidence="3">cv. G1812</strain>
    </source>
</reference>
<dbReference type="Proteomes" id="UP000015106">
    <property type="component" value="Chromosome 2"/>
</dbReference>
<feature type="compositionally biased region" description="Low complexity" evidence="1">
    <location>
        <begin position="48"/>
        <end position="64"/>
    </location>
</feature>
<accession>A0A8R7THD8</accession>
<dbReference type="EnsemblPlants" id="TuG1812G0200002815.01.T05">
    <property type="protein sequence ID" value="TuG1812G0200002815.01.T05"/>
    <property type="gene ID" value="TuG1812G0200002815.01"/>
</dbReference>
<sequence length="89" mass="9631">MGSSEPGARDRPTSGTRSSGASGPSRWFGGRGRGRRSATREEQAGPASSWRMSSCSSSSASSPSVHPIATQLQEHRLQFQFHRRTRSLL</sequence>
<organism evidence="2 3">
    <name type="scientific">Triticum urartu</name>
    <name type="common">Red wild einkorn</name>
    <name type="synonym">Crithodium urartu</name>
    <dbReference type="NCBI Taxonomy" id="4572"/>
    <lineage>
        <taxon>Eukaryota</taxon>
        <taxon>Viridiplantae</taxon>
        <taxon>Streptophyta</taxon>
        <taxon>Embryophyta</taxon>
        <taxon>Tracheophyta</taxon>
        <taxon>Spermatophyta</taxon>
        <taxon>Magnoliopsida</taxon>
        <taxon>Liliopsida</taxon>
        <taxon>Poales</taxon>
        <taxon>Poaceae</taxon>
        <taxon>BOP clade</taxon>
        <taxon>Pooideae</taxon>
        <taxon>Triticodae</taxon>
        <taxon>Triticeae</taxon>
        <taxon>Triticinae</taxon>
        <taxon>Triticum</taxon>
    </lineage>
</organism>
<evidence type="ECO:0000313" key="3">
    <source>
        <dbReference type="Proteomes" id="UP000015106"/>
    </source>
</evidence>
<reference evidence="2" key="2">
    <citation type="submission" date="2018-03" db="EMBL/GenBank/DDBJ databases">
        <title>The Triticum urartu genome reveals the dynamic nature of wheat genome evolution.</title>
        <authorList>
            <person name="Ling H."/>
            <person name="Ma B."/>
            <person name="Shi X."/>
            <person name="Liu H."/>
            <person name="Dong L."/>
            <person name="Sun H."/>
            <person name="Cao Y."/>
            <person name="Gao Q."/>
            <person name="Zheng S."/>
            <person name="Li Y."/>
            <person name="Yu Y."/>
            <person name="Du H."/>
            <person name="Qi M."/>
            <person name="Li Y."/>
            <person name="Yu H."/>
            <person name="Cui Y."/>
            <person name="Wang N."/>
            <person name="Chen C."/>
            <person name="Wu H."/>
            <person name="Zhao Y."/>
            <person name="Zhang J."/>
            <person name="Li Y."/>
            <person name="Zhou W."/>
            <person name="Zhang B."/>
            <person name="Hu W."/>
            <person name="Eijk M."/>
            <person name="Tang J."/>
            <person name="Witsenboer H."/>
            <person name="Zhao S."/>
            <person name="Li Z."/>
            <person name="Zhang A."/>
            <person name="Wang D."/>
            <person name="Liang C."/>
        </authorList>
    </citation>
    <scope>NUCLEOTIDE SEQUENCE [LARGE SCALE GENOMIC DNA]</scope>
    <source>
        <strain evidence="2">cv. G1812</strain>
    </source>
</reference>
<dbReference type="AlphaFoldDB" id="A0A8R7THD8"/>
<feature type="compositionally biased region" description="Polar residues" evidence="1">
    <location>
        <begin position="13"/>
        <end position="22"/>
    </location>
</feature>
<feature type="region of interest" description="Disordered" evidence="1">
    <location>
        <begin position="1"/>
        <end position="71"/>
    </location>
</feature>
<dbReference type="Gramene" id="TuG1812G0200002815.01.T05">
    <property type="protein sequence ID" value="TuG1812G0200002815.01.T05"/>
    <property type="gene ID" value="TuG1812G0200002815.01"/>
</dbReference>
<reference evidence="2" key="3">
    <citation type="submission" date="2022-06" db="UniProtKB">
        <authorList>
            <consortium name="EnsemblPlants"/>
        </authorList>
    </citation>
    <scope>IDENTIFICATION</scope>
</reference>
<protein>
    <submittedName>
        <fullName evidence="2">Uncharacterized protein</fullName>
    </submittedName>
</protein>
<keyword evidence="3" id="KW-1185">Reference proteome</keyword>
<evidence type="ECO:0000313" key="2">
    <source>
        <dbReference type="EnsemblPlants" id="TuG1812G0200002815.01.T05"/>
    </source>
</evidence>
<name>A0A8R7THD8_TRIUA</name>
<evidence type="ECO:0000256" key="1">
    <source>
        <dbReference type="SAM" id="MobiDB-lite"/>
    </source>
</evidence>